<protein>
    <submittedName>
        <fullName evidence="2">Uncharacterized protein</fullName>
    </submittedName>
</protein>
<name>A0ABR4E545_9PEZI</name>
<reference evidence="2 3" key="1">
    <citation type="submission" date="2024-03" db="EMBL/GenBank/DDBJ databases">
        <title>A high-quality draft genome sequence of Diaporthe vaccinii, a causative agent of upright dieback and viscid rot disease in cranberry plants.</title>
        <authorList>
            <person name="Sarrasin M."/>
            <person name="Lang B.F."/>
            <person name="Burger G."/>
        </authorList>
    </citation>
    <scope>NUCLEOTIDE SEQUENCE [LARGE SCALE GENOMIC DNA]</scope>
    <source>
        <strain evidence="2 3">IS7</strain>
    </source>
</reference>
<evidence type="ECO:0000313" key="3">
    <source>
        <dbReference type="Proteomes" id="UP001600888"/>
    </source>
</evidence>
<dbReference type="EMBL" id="JBAWTH010000098">
    <property type="protein sequence ID" value="KAL2277544.1"/>
    <property type="molecule type" value="Genomic_DNA"/>
</dbReference>
<feature type="region of interest" description="Disordered" evidence="1">
    <location>
        <begin position="166"/>
        <end position="187"/>
    </location>
</feature>
<accession>A0ABR4E545</accession>
<sequence length="514" mass="58123">MPVDRDSSNDGGGKEQTLYFRLSGDINQSLVKSKIELLIPSSGFTFCFRNEEYGNQKQAEGAVLEPPRHTNVVHQIKRQDSSFHTFYIAPTSEGLAVVCAAWCATFSSAKLHLEPLSSLQGWRICGVLRFFCVRTSHPHHFALFGRGRERIVFQVRFVAITQLRDLGEPPPPNMRQPRLKAQGSPGATDMSIRTPLLPLKPWRLGVLSRDIRFHCARKPAYAPQGGRLQQRHVPKAGERHRKSSAQENPVCCQYAAPSETSVQIRVSFPFVFSPNLVRNNGVAACRLLPPIFNPGPSIILMADLETTVVFGAFNQIKLTQPHDNILFQSRSLGRSRHLVPASKLFCSIWSRTAFAESRCLNAYAIGLSSPCPHRKRLGSHVDQSYRLHWDSTRTLFLINWNIGEPYRDSRERARIFEKGGRVKVEDWPASEHQVASSRKLCSGPCAFPEKCIHRGEKVFHVRARSLPEEVDSQRICNKLAAQPHQARGKCEDAPARQIFCNLFFFLLDYMGRDW</sequence>
<comment type="caution">
    <text evidence="2">The sequence shown here is derived from an EMBL/GenBank/DDBJ whole genome shotgun (WGS) entry which is preliminary data.</text>
</comment>
<keyword evidence="3" id="KW-1185">Reference proteome</keyword>
<proteinExistence type="predicted"/>
<organism evidence="2 3">
    <name type="scientific">Diaporthe vaccinii</name>
    <dbReference type="NCBI Taxonomy" id="105482"/>
    <lineage>
        <taxon>Eukaryota</taxon>
        <taxon>Fungi</taxon>
        <taxon>Dikarya</taxon>
        <taxon>Ascomycota</taxon>
        <taxon>Pezizomycotina</taxon>
        <taxon>Sordariomycetes</taxon>
        <taxon>Sordariomycetidae</taxon>
        <taxon>Diaporthales</taxon>
        <taxon>Diaporthaceae</taxon>
        <taxon>Diaporthe</taxon>
        <taxon>Diaporthe eres species complex</taxon>
    </lineage>
</organism>
<dbReference type="Proteomes" id="UP001600888">
    <property type="component" value="Unassembled WGS sequence"/>
</dbReference>
<evidence type="ECO:0000256" key="1">
    <source>
        <dbReference type="SAM" id="MobiDB-lite"/>
    </source>
</evidence>
<evidence type="ECO:0000313" key="2">
    <source>
        <dbReference type="EMBL" id="KAL2277544.1"/>
    </source>
</evidence>
<gene>
    <name evidence="2" type="ORF">FJTKL_15377</name>
</gene>